<dbReference type="Proteomes" id="UP001430953">
    <property type="component" value="Unassembled WGS sequence"/>
</dbReference>
<feature type="compositionally biased region" description="Basic residues" evidence="1">
    <location>
        <begin position="118"/>
        <end position="131"/>
    </location>
</feature>
<evidence type="ECO:0000313" key="3">
    <source>
        <dbReference type="Proteomes" id="UP001430953"/>
    </source>
</evidence>
<feature type="region of interest" description="Disordered" evidence="1">
    <location>
        <begin position="112"/>
        <end position="131"/>
    </location>
</feature>
<feature type="compositionally biased region" description="Basic and acidic residues" evidence="1">
    <location>
        <begin position="27"/>
        <end position="40"/>
    </location>
</feature>
<gene>
    <name evidence="2" type="ORF">PUN28_017479</name>
</gene>
<accession>A0AAW2ELC3</accession>
<keyword evidence="3" id="KW-1185">Reference proteome</keyword>
<name>A0AAW2ELC3_9HYME</name>
<comment type="caution">
    <text evidence="2">The sequence shown here is derived from an EMBL/GenBank/DDBJ whole genome shotgun (WGS) entry which is preliminary data.</text>
</comment>
<evidence type="ECO:0000256" key="1">
    <source>
        <dbReference type="SAM" id="MobiDB-lite"/>
    </source>
</evidence>
<organism evidence="2 3">
    <name type="scientific">Cardiocondyla obscurior</name>
    <dbReference type="NCBI Taxonomy" id="286306"/>
    <lineage>
        <taxon>Eukaryota</taxon>
        <taxon>Metazoa</taxon>
        <taxon>Ecdysozoa</taxon>
        <taxon>Arthropoda</taxon>
        <taxon>Hexapoda</taxon>
        <taxon>Insecta</taxon>
        <taxon>Pterygota</taxon>
        <taxon>Neoptera</taxon>
        <taxon>Endopterygota</taxon>
        <taxon>Hymenoptera</taxon>
        <taxon>Apocrita</taxon>
        <taxon>Aculeata</taxon>
        <taxon>Formicoidea</taxon>
        <taxon>Formicidae</taxon>
        <taxon>Myrmicinae</taxon>
        <taxon>Cardiocondyla</taxon>
    </lineage>
</organism>
<reference evidence="2 3" key="1">
    <citation type="submission" date="2023-03" db="EMBL/GenBank/DDBJ databases">
        <title>High recombination rates correlate with genetic variation in Cardiocondyla obscurior ants.</title>
        <authorList>
            <person name="Errbii M."/>
        </authorList>
    </citation>
    <scope>NUCLEOTIDE SEQUENCE [LARGE SCALE GENOMIC DNA]</scope>
    <source>
        <strain evidence="2">Alpha-2009</strain>
        <tissue evidence="2">Whole body</tissue>
    </source>
</reference>
<protein>
    <submittedName>
        <fullName evidence="2">Uncharacterized protein</fullName>
    </submittedName>
</protein>
<proteinExistence type="predicted"/>
<evidence type="ECO:0000313" key="2">
    <source>
        <dbReference type="EMBL" id="KAL0103174.1"/>
    </source>
</evidence>
<sequence>MNLEYILRARCTSIRTVRSSLKPASADGKERGKEREKERSSVPSSMRRREPRGRVGCGPTGLHVESLADQHPVLVSQRQPRYRVRPHFIDPAFHPEKSLDQLAIYTCVRTRDASPRCVRGKKRKKKRKKTL</sequence>
<dbReference type="EMBL" id="JADYXP020000021">
    <property type="protein sequence ID" value="KAL0103174.1"/>
    <property type="molecule type" value="Genomic_DNA"/>
</dbReference>
<dbReference type="AlphaFoldDB" id="A0AAW2ELC3"/>
<feature type="region of interest" description="Disordered" evidence="1">
    <location>
        <begin position="19"/>
        <end position="59"/>
    </location>
</feature>